<organism evidence="3 4">
    <name type="scientific">Dactylosporangium maewongense</name>
    <dbReference type="NCBI Taxonomy" id="634393"/>
    <lineage>
        <taxon>Bacteria</taxon>
        <taxon>Bacillati</taxon>
        <taxon>Actinomycetota</taxon>
        <taxon>Actinomycetes</taxon>
        <taxon>Micromonosporales</taxon>
        <taxon>Micromonosporaceae</taxon>
        <taxon>Dactylosporangium</taxon>
    </lineage>
</organism>
<feature type="compositionally biased region" description="Polar residues" evidence="1">
    <location>
        <begin position="324"/>
        <end position="337"/>
    </location>
</feature>
<evidence type="ECO:0000313" key="4">
    <source>
        <dbReference type="Proteomes" id="UP001501470"/>
    </source>
</evidence>
<protein>
    <submittedName>
        <fullName evidence="3">Uncharacterized protein</fullName>
    </submittedName>
</protein>
<sequence length="438" mass="46823">MHLPAVVQIPVLGRFDGPPQFQGGGQSEGVWRIPARPGLLFKRYTWDAAAALDIAAMDRLIAQPAALPDATDRTLVAQSTAWPVSRVTDGDRTVGVVMPEAPDDLLVSWKSTNSKTASIRRERLPIDWLAKPNDYLVKRGVPEQSAPDRTQFCVMLAQLAGLFERCGIVYADWSYANAFWHPTRHTVYLIDIDGSSYGPRPHVNTANFEDPLTPMPQQVDTYVDRYRVALLIARVLTAKREVPEVTAALSGSGGDVPDTLLRMLTAPTRQGRPSLRQLLQAFGTVDPSGVIDWRPRQRTGPPTRAGAPVTPTQTIQPGPPTLTSGPVTATGRATVTGSIRPMPTQPRRTPAGSQGTQGTRATPSIVPGPAGRNPARTSPTRPAGGTGNIRRPPPRVSARATRSSSAGGNPVLGFIAIAILIAIAVALFCGGYALLSSL</sequence>
<evidence type="ECO:0000256" key="2">
    <source>
        <dbReference type="SAM" id="Phobius"/>
    </source>
</evidence>
<keyword evidence="2" id="KW-1133">Transmembrane helix</keyword>
<dbReference type="EMBL" id="BAAAQD010000014">
    <property type="protein sequence ID" value="GAA1537514.1"/>
    <property type="molecule type" value="Genomic_DNA"/>
</dbReference>
<proteinExistence type="predicted"/>
<feature type="compositionally biased region" description="Low complexity" evidence="1">
    <location>
        <begin position="396"/>
        <end position="406"/>
    </location>
</feature>
<dbReference type="Proteomes" id="UP001501470">
    <property type="component" value="Unassembled WGS sequence"/>
</dbReference>
<keyword evidence="2" id="KW-0472">Membrane</keyword>
<gene>
    <name evidence="3" type="ORF">GCM10009827_065420</name>
</gene>
<evidence type="ECO:0000256" key="1">
    <source>
        <dbReference type="SAM" id="MobiDB-lite"/>
    </source>
</evidence>
<feature type="transmembrane region" description="Helical" evidence="2">
    <location>
        <begin position="411"/>
        <end position="435"/>
    </location>
</feature>
<reference evidence="4" key="1">
    <citation type="journal article" date="2019" name="Int. J. Syst. Evol. Microbiol.">
        <title>The Global Catalogue of Microorganisms (GCM) 10K type strain sequencing project: providing services to taxonomists for standard genome sequencing and annotation.</title>
        <authorList>
            <consortium name="The Broad Institute Genomics Platform"/>
            <consortium name="The Broad Institute Genome Sequencing Center for Infectious Disease"/>
            <person name="Wu L."/>
            <person name="Ma J."/>
        </authorList>
    </citation>
    <scope>NUCLEOTIDE SEQUENCE [LARGE SCALE GENOMIC DNA]</scope>
    <source>
        <strain evidence="4">JCM 15933</strain>
    </source>
</reference>
<keyword evidence="4" id="KW-1185">Reference proteome</keyword>
<name>A0ABP4M4J6_9ACTN</name>
<accession>A0ABP4M4J6</accession>
<feature type="compositionally biased region" description="Polar residues" evidence="1">
    <location>
        <begin position="351"/>
        <end position="362"/>
    </location>
</feature>
<keyword evidence="2" id="KW-0812">Transmembrane</keyword>
<comment type="caution">
    <text evidence="3">The sequence shown here is derived from an EMBL/GenBank/DDBJ whole genome shotgun (WGS) entry which is preliminary data.</text>
</comment>
<evidence type="ECO:0000313" key="3">
    <source>
        <dbReference type="EMBL" id="GAA1537514.1"/>
    </source>
</evidence>
<feature type="region of interest" description="Disordered" evidence="1">
    <location>
        <begin position="287"/>
        <end position="406"/>
    </location>
</feature>